<feature type="transmembrane region" description="Helical" evidence="1">
    <location>
        <begin position="38"/>
        <end position="56"/>
    </location>
</feature>
<dbReference type="OrthoDB" id="769570at2"/>
<gene>
    <name evidence="2" type="ORF">SAMN04487941_2502</name>
</gene>
<reference evidence="3" key="1">
    <citation type="submission" date="2016-10" db="EMBL/GenBank/DDBJ databases">
        <authorList>
            <person name="Varghese N."/>
        </authorList>
    </citation>
    <scope>NUCLEOTIDE SEQUENCE [LARGE SCALE GENOMIC DNA]</scope>
    <source>
        <strain evidence="3">DSM 18820</strain>
    </source>
</reference>
<name>A0A1I7J5E6_9BACT</name>
<accession>A0A1I7J5E6</accession>
<evidence type="ECO:0000313" key="2">
    <source>
        <dbReference type="EMBL" id="SFU80352.1"/>
    </source>
</evidence>
<feature type="transmembrane region" description="Helical" evidence="1">
    <location>
        <begin position="6"/>
        <end position="26"/>
    </location>
</feature>
<dbReference type="Proteomes" id="UP000182491">
    <property type="component" value="Unassembled WGS sequence"/>
</dbReference>
<dbReference type="AlphaFoldDB" id="A0A1I7J5E6"/>
<dbReference type="EMBL" id="FPCA01000003">
    <property type="protein sequence ID" value="SFU80352.1"/>
    <property type="molecule type" value="Genomic_DNA"/>
</dbReference>
<keyword evidence="1" id="KW-1133">Transmembrane helix</keyword>
<keyword evidence="1" id="KW-0812">Transmembrane</keyword>
<dbReference type="STRING" id="388950.GCA_001611675_02563"/>
<protein>
    <submittedName>
        <fullName evidence="2">Uncharacterized protein</fullName>
    </submittedName>
</protein>
<proteinExistence type="predicted"/>
<keyword evidence="1" id="KW-0472">Membrane</keyword>
<dbReference type="RefSeq" id="WP_068838473.1">
    <property type="nucleotide sequence ID" value="NZ_BMXC01000003.1"/>
</dbReference>
<keyword evidence="3" id="KW-1185">Reference proteome</keyword>
<organism evidence="2 3">
    <name type="scientific">Pontibacter akesuensis</name>
    <dbReference type="NCBI Taxonomy" id="388950"/>
    <lineage>
        <taxon>Bacteria</taxon>
        <taxon>Pseudomonadati</taxon>
        <taxon>Bacteroidota</taxon>
        <taxon>Cytophagia</taxon>
        <taxon>Cytophagales</taxon>
        <taxon>Hymenobacteraceae</taxon>
        <taxon>Pontibacter</taxon>
    </lineage>
</organism>
<evidence type="ECO:0000256" key="1">
    <source>
        <dbReference type="SAM" id="Phobius"/>
    </source>
</evidence>
<sequence>MGFGFNLFFILILVPSTGILLIAWLLSRKLLIGKILGIIWLGVFGLVLLSGILRWLTSKTELEKDDYYGEYVVNRDYFKGRQTDWQYNHFRFEITDQDSIFFHVTDKEKILNTYRGTIKTTDPGNYRSDRLIIQMDKPTHHIMTSNPTTYRSAWSFYLVFSSPEFYNVFFRKGKWIPID</sequence>
<evidence type="ECO:0000313" key="3">
    <source>
        <dbReference type="Proteomes" id="UP000182491"/>
    </source>
</evidence>